<evidence type="ECO:0000313" key="3">
    <source>
        <dbReference type="EMBL" id="KAK0403193.1"/>
    </source>
</evidence>
<feature type="region of interest" description="Disordered" evidence="2">
    <location>
        <begin position="145"/>
        <end position="167"/>
    </location>
</feature>
<keyword evidence="4" id="KW-1185">Reference proteome</keyword>
<gene>
    <name evidence="3" type="ORF">QR680_016772</name>
</gene>
<reference evidence="3" key="1">
    <citation type="submission" date="2023-06" db="EMBL/GenBank/DDBJ databases">
        <title>Genomic analysis of the entomopathogenic nematode Steinernema hermaphroditum.</title>
        <authorList>
            <person name="Schwarz E.M."/>
            <person name="Heppert J.K."/>
            <person name="Baniya A."/>
            <person name="Schwartz H.T."/>
            <person name="Tan C.-H."/>
            <person name="Antoshechkin I."/>
            <person name="Sternberg P.W."/>
            <person name="Goodrich-Blair H."/>
            <person name="Dillman A.R."/>
        </authorList>
    </citation>
    <scope>NUCLEOTIDE SEQUENCE</scope>
    <source>
        <strain evidence="3">PS9179</strain>
        <tissue evidence="3">Whole animal</tissue>
    </source>
</reference>
<proteinExistence type="predicted"/>
<comment type="caution">
    <text evidence="3">The sequence shown here is derived from an EMBL/GenBank/DDBJ whole genome shotgun (WGS) entry which is preliminary data.</text>
</comment>
<accession>A0AA39HC91</accession>
<sequence length="246" mass="27620">MSIELPGVNQRLRSGNIRKTAYAMGPYFREVPDWESSFLGSIFADLHNRVLITLKKKELIQRAAEFVETIVHGVETQGISQEFALKLLTGYVNTVNLMATNGEETTKEERDAAKKIPKLERQLEKQKEKTEKIAACLEEATAELKQSRRGRSGLRRSAKGSKTGRKVESEVLRGLDLAESPQSSAPGELKDDLEGLLDATAHLSLHKNEASRVQSGRISKNKFRNRRKKLKKQIDSTCNALSNFRL</sequence>
<organism evidence="3 4">
    <name type="scientific">Steinernema hermaphroditum</name>
    <dbReference type="NCBI Taxonomy" id="289476"/>
    <lineage>
        <taxon>Eukaryota</taxon>
        <taxon>Metazoa</taxon>
        <taxon>Ecdysozoa</taxon>
        <taxon>Nematoda</taxon>
        <taxon>Chromadorea</taxon>
        <taxon>Rhabditida</taxon>
        <taxon>Tylenchina</taxon>
        <taxon>Panagrolaimomorpha</taxon>
        <taxon>Strongyloidoidea</taxon>
        <taxon>Steinernematidae</taxon>
        <taxon>Steinernema</taxon>
    </lineage>
</organism>
<dbReference type="AlphaFoldDB" id="A0AA39HC91"/>
<dbReference type="EMBL" id="JAUCMV010000004">
    <property type="protein sequence ID" value="KAK0403193.1"/>
    <property type="molecule type" value="Genomic_DNA"/>
</dbReference>
<evidence type="ECO:0000256" key="1">
    <source>
        <dbReference type="SAM" id="Coils"/>
    </source>
</evidence>
<name>A0AA39HC91_9BILA</name>
<feature type="coiled-coil region" evidence="1">
    <location>
        <begin position="109"/>
        <end position="140"/>
    </location>
</feature>
<evidence type="ECO:0000256" key="2">
    <source>
        <dbReference type="SAM" id="MobiDB-lite"/>
    </source>
</evidence>
<keyword evidence="1" id="KW-0175">Coiled coil</keyword>
<dbReference type="Proteomes" id="UP001175271">
    <property type="component" value="Unassembled WGS sequence"/>
</dbReference>
<protein>
    <submittedName>
        <fullName evidence="3">Uncharacterized protein</fullName>
    </submittedName>
</protein>
<feature type="compositionally biased region" description="Basic residues" evidence="2">
    <location>
        <begin position="147"/>
        <end position="164"/>
    </location>
</feature>
<evidence type="ECO:0000313" key="4">
    <source>
        <dbReference type="Proteomes" id="UP001175271"/>
    </source>
</evidence>